<sequence length="252" mass="29089">MSQQAWTLDVTSYWTRLVHFFYKRLSDMSYNKTVDSLGDYSWISWFLEVKGNGFICRVPTDFIEDKFNLIGLEFQTHTMDLVLEPEYDKHRWNNEVYTADAEQLYGMIHARYILSTGGVADMCLKYERGDFGSCPKVYCKGQRTLPVGLSDQWNQSYVKIYCPRCNDIFQPRSRCGLLDGAMFGTSFPHMFFMQLPAMMPSPPQEKYVPRLFGFHLHRNALVPPGSPEQMPKIQGSSTSQSTFLSSTNQMPP</sequence>
<evidence type="ECO:0000256" key="1">
    <source>
        <dbReference type="ARBA" id="ARBA00006941"/>
    </source>
</evidence>
<dbReference type="InterPro" id="IPR035991">
    <property type="entry name" value="Casein_kinase_II_beta-like"/>
</dbReference>
<evidence type="ECO:0000256" key="2">
    <source>
        <dbReference type="SAM" id="MobiDB-lite"/>
    </source>
</evidence>
<dbReference type="PANTHER" id="PTHR11740:SF0">
    <property type="entry name" value="CASEIN KINASE II SUBUNIT BETA"/>
    <property type="match status" value="1"/>
</dbReference>
<dbReference type="InterPro" id="IPR016149">
    <property type="entry name" value="Casein_kin_II_reg-sub_N"/>
</dbReference>
<gene>
    <name evidence="4" type="primary">Ssl</name>
</gene>
<dbReference type="GO" id="GO:0005956">
    <property type="term" value="C:protein kinase CK2 complex"/>
    <property type="evidence" value="ECO:0007669"/>
    <property type="project" value="InterPro"/>
</dbReference>
<protein>
    <submittedName>
        <fullName evidence="4">Suppressor-of-stellate-like protein</fullName>
    </submittedName>
</protein>
<dbReference type="Gene3D" id="1.10.1820.10">
    <property type="entry name" value="protein kinase ck2 holoenzyme, chain C, domain 1"/>
    <property type="match status" value="1"/>
</dbReference>
<dbReference type="InterPro" id="IPR000704">
    <property type="entry name" value="Casein_kinase_II_reg-sub"/>
</dbReference>
<dbReference type="Proteomes" id="UP001652628">
    <property type="component" value="Chromosome 2R"/>
</dbReference>
<dbReference type="PANTHER" id="PTHR11740">
    <property type="entry name" value="CASEIN KINASE II SUBUNIT BETA"/>
    <property type="match status" value="1"/>
</dbReference>
<accession>A0AB39Z3Y9</accession>
<evidence type="ECO:0000313" key="3">
    <source>
        <dbReference type="Proteomes" id="UP001652628"/>
    </source>
</evidence>
<keyword evidence="3" id="KW-1185">Reference proteome</keyword>
<dbReference type="SUPFAM" id="SSF57798">
    <property type="entry name" value="Casein kinase II beta subunit"/>
    <property type="match status" value="1"/>
</dbReference>
<proteinExistence type="inferred from homology"/>
<dbReference type="Pfam" id="PF01214">
    <property type="entry name" value="CK_II_beta"/>
    <property type="match status" value="1"/>
</dbReference>
<feature type="region of interest" description="Disordered" evidence="2">
    <location>
        <begin position="223"/>
        <end position="252"/>
    </location>
</feature>
<dbReference type="PROSITE" id="PS01101">
    <property type="entry name" value="CK2_BETA"/>
    <property type="match status" value="1"/>
</dbReference>
<name>A0AB39Z3Y9_DROSZ</name>
<dbReference type="GO" id="GO:0019887">
    <property type="term" value="F:protein kinase regulator activity"/>
    <property type="evidence" value="ECO:0007669"/>
    <property type="project" value="InterPro"/>
</dbReference>
<organism evidence="3 4">
    <name type="scientific">Drosophila suzukii</name>
    <name type="common">Spotted-wing drosophila fruit fly</name>
    <dbReference type="NCBI Taxonomy" id="28584"/>
    <lineage>
        <taxon>Eukaryota</taxon>
        <taxon>Metazoa</taxon>
        <taxon>Ecdysozoa</taxon>
        <taxon>Arthropoda</taxon>
        <taxon>Hexapoda</taxon>
        <taxon>Insecta</taxon>
        <taxon>Pterygota</taxon>
        <taxon>Neoptera</taxon>
        <taxon>Endopterygota</taxon>
        <taxon>Diptera</taxon>
        <taxon>Brachycera</taxon>
        <taxon>Muscomorpha</taxon>
        <taxon>Ephydroidea</taxon>
        <taxon>Drosophilidae</taxon>
        <taxon>Drosophila</taxon>
        <taxon>Sophophora</taxon>
    </lineage>
</organism>
<dbReference type="AlphaFoldDB" id="A0AB39Z3Y9"/>
<dbReference type="SMART" id="SM01085">
    <property type="entry name" value="CK_II_beta"/>
    <property type="match status" value="1"/>
</dbReference>
<comment type="similarity">
    <text evidence="1">Belongs to the casein kinase 2 subunit beta family.</text>
</comment>
<feature type="compositionally biased region" description="Low complexity" evidence="2">
    <location>
        <begin position="236"/>
        <end position="252"/>
    </location>
</feature>
<reference evidence="4" key="1">
    <citation type="submission" date="2025-08" db="UniProtKB">
        <authorList>
            <consortium name="RefSeq"/>
        </authorList>
    </citation>
    <scope>IDENTIFICATION</scope>
</reference>
<dbReference type="GO" id="GO:0005737">
    <property type="term" value="C:cytoplasm"/>
    <property type="evidence" value="ECO:0007669"/>
    <property type="project" value="TreeGrafter"/>
</dbReference>
<dbReference type="GeneID" id="108008729"/>
<dbReference type="PRINTS" id="PR00472">
    <property type="entry name" value="CASNKINASEII"/>
</dbReference>
<dbReference type="RefSeq" id="XP_016928118.3">
    <property type="nucleotide sequence ID" value="XM_017072629.4"/>
</dbReference>
<evidence type="ECO:0000313" key="4">
    <source>
        <dbReference type="RefSeq" id="XP_016928118.3"/>
    </source>
</evidence>
<dbReference type="Gene3D" id="2.20.25.20">
    <property type="match status" value="1"/>
</dbReference>